<evidence type="ECO:0000313" key="2">
    <source>
        <dbReference type="EMBL" id="KAG9234253.1"/>
    </source>
</evidence>
<feature type="region of interest" description="Disordered" evidence="1">
    <location>
        <begin position="201"/>
        <end position="603"/>
    </location>
</feature>
<dbReference type="Proteomes" id="UP000824998">
    <property type="component" value="Unassembled WGS sequence"/>
</dbReference>
<dbReference type="AlphaFoldDB" id="A0A9P8C531"/>
<feature type="compositionally biased region" description="Polar residues" evidence="1">
    <location>
        <begin position="429"/>
        <end position="439"/>
    </location>
</feature>
<feature type="compositionally biased region" description="Pro residues" evidence="1">
    <location>
        <begin position="374"/>
        <end position="383"/>
    </location>
</feature>
<feature type="compositionally biased region" description="Polar residues" evidence="1">
    <location>
        <begin position="536"/>
        <end position="547"/>
    </location>
</feature>
<feature type="compositionally biased region" description="Polar residues" evidence="1">
    <location>
        <begin position="1"/>
        <end position="14"/>
    </location>
</feature>
<reference evidence="2" key="1">
    <citation type="journal article" date="2021" name="IMA Fungus">
        <title>Genomic characterization of three marine fungi, including Emericellopsis atlantica sp. nov. with signatures of a generalist lifestyle and marine biomass degradation.</title>
        <authorList>
            <person name="Hagestad O.C."/>
            <person name="Hou L."/>
            <person name="Andersen J.H."/>
            <person name="Hansen E.H."/>
            <person name="Altermark B."/>
            <person name="Li C."/>
            <person name="Kuhnert E."/>
            <person name="Cox R.J."/>
            <person name="Crous P.W."/>
            <person name="Spatafora J.W."/>
            <person name="Lail K."/>
            <person name="Amirebrahimi M."/>
            <person name="Lipzen A."/>
            <person name="Pangilinan J."/>
            <person name="Andreopoulos W."/>
            <person name="Hayes R.D."/>
            <person name="Ng V."/>
            <person name="Grigoriev I.V."/>
            <person name="Jackson S.A."/>
            <person name="Sutton T.D.S."/>
            <person name="Dobson A.D.W."/>
            <person name="Rama T."/>
        </authorList>
    </citation>
    <scope>NUCLEOTIDE SEQUENCE</scope>
    <source>
        <strain evidence="2">TRa018bII</strain>
    </source>
</reference>
<evidence type="ECO:0000256" key="1">
    <source>
        <dbReference type="SAM" id="MobiDB-lite"/>
    </source>
</evidence>
<comment type="caution">
    <text evidence="2">The sequence shown here is derived from an EMBL/GenBank/DDBJ whole genome shotgun (WGS) entry which is preliminary data.</text>
</comment>
<feature type="region of interest" description="Disordered" evidence="1">
    <location>
        <begin position="140"/>
        <end position="177"/>
    </location>
</feature>
<evidence type="ECO:0000313" key="3">
    <source>
        <dbReference type="Proteomes" id="UP000824998"/>
    </source>
</evidence>
<gene>
    <name evidence="2" type="ORF">BJ875DRAFT_461997</name>
</gene>
<feature type="region of interest" description="Disordered" evidence="1">
    <location>
        <begin position="1"/>
        <end position="119"/>
    </location>
</feature>
<feature type="compositionally biased region" description="Polar residues" evidence="1">
    <location>
        <begin position="335"/>
        <end position="353"/>
    </location>
</feature>
<protein>
    <recommendedName>
        <fullName evidence="4">Erythromycin esterase</fullName>
    </recommendedName>
</protein>
<feature type="compositionally biased region" description="Basic and acidic residues" evidence="1">
    <location>
        <begin position="140"/>
        <end position="159"/>
    </location>
</feature>
<feature type="compositionally biased region" description="Polar residues" evidence="1">
    <location>
        <begin position="24"/>
        <end position="35"/>
    </location>
</feature>
<name>A0A9P8C531_9HELO</name>
<feature type="compositionally biased region" description="Polar residues" evidence="1">
    <location>
        <begin position="279"/>
        <end position="299"/>
    </location>
</feature>
<dbReference type="OrthoDB" id="5204833at2759"/>
<feature type="compositionally biased region" description="Polar residues" evidence="1">
    <location>
        <begin position="230"/>
        <end position="240"/>
    </location>
</feature>
<dbReference type="EMBL" id="MU251469">
    <property type="protein sequence ID" value="KAG9234253.1"/>
    <property type="molecule type" value="Genomic_DNA"/>
</dbReference>
<sequence length="647" mass="69360">MTLSQTSQKGSNRLGSLAEGEETPATTGRSNLKSIASSPMTPRTPATARPKPSMEEMHPSKAQQSTARLPDAGLQLGFSDISAGEGGLSSGSALQSPSKAGISSSFDFRFARPGPQLGSEAQRMMDELRGEAMKIKARMAAERYEKQRETEGNGEEDGKNANTTTGRKIAQPKCKAGRYSNAHMAEFKKMDSIENHPSSFRAQLNRLVPSTANLKRTQSAANLDEREAAQGNSQPGSHHSSNSDRLENTAPSKRSRKAIADDTSSARPVSRAGIPQPTTPNQARPSNSLEAIMTPTQASLARVASVKNPTTQIPTLSRPPSKANLASGTPRGLTKSATTANVSTLPNSPSKSFLRSPGKFERVRSILRRVSPSPKKPTNPPSSIPSLKRSPSKPNFEHPQPSTLTTPKKPPPSKITKHVNFTPEVTAINRATTAQQSPSPIKYGIPRSATRKNMSVQSSTPNSTNVPISYPSIASHPNVAQRSSEVEYPSLSGVRPLPEVPQTATARPPPSVPGTFTFRSDHTIDFVASPKGFGPSSGQSSIRQVRQSMDHTMPGSFPGNNKENTRQLPSVPHGMTNKKRRRVDSDDEKDGSPARSPKKSKLVAAEGAELMAPRLIATPKSKLSSTAKKGVLSLSRLNMLARPKMRK</sequence>
<accession>A0A9P8C531</accession>
<proteinExistence type="predicted"/>
<organism evidence="2 3">
    <name type="scientific">Amylocarpus encephaloides</name>
    <dbReference type="NCBI Taxonomy" id="45428"/>
    <lineage>
        <taxon>Eukaryota</taxon>
        <taxon>Fungi</taxon>
        <taxon>Dikarya</taxon>
        <taxon>Ascomycota</taxon>
        <taxon>Pezizomycotina</taxon>
        <taxon>Leotiomycetes</taxon>
        <taxon>Helotiales</taxon>
        <taxon>Helotiales incertae sedis</taxon>
        <taxon>Amylocarpus</taxon>
    </lineage>
</organism>
<evidence type="ECO:0008006" key="4">
    <source>
        <dbReference type="Google" id="ProtNLM"/>
    </source>
</evidence>
<feature type="compositionally biased region" description="Polar residues" evidence="1">
    <location>
        <begin position="558"/>
        <end position="568"/>
    </location>
</feature>
<feature type="compositionally biased region" description="Polar residues" evidence="1">
    <location>
        <begin position="451"/>
        <end position="467"/>
    </location>
</feature>
<feature type="compositionally biased region" description="Polar residues" evidence="1">
    <location>
        <begin position="201"/>
        <end position="221"/>
    </location>
</feature>
<keyword evidence="3" id="KW-1185">Reference proteome</keyword>
<feature type="compositionally biased region" description="Low complexity" evidence="1">
    <location>
        <begin position="36"/>
        <end position="51"/>
    </location>
</feature>